<evidence type="ECO:0000256" key="2">
    <source>
        <dbReference type="ARBA" id="ARBA00022737"/>
    </source>
</evidence>
<keyword evidence="4" id="KW-0238">DNA-binding</keyword>
<feature type="domain" description="AP2/ERF" evidence="9">
    <location>
        <begin position="140"/>
        <end position="198"/>
    </location>
</feature>
<dbReference type="Gene3D" id="3.30.730.10">
    <property type="entry name" value="AP2/ERF domain"/>
    <property type="match status" value="2"/>
</dbReference>
<dbReference type="InterPro" id="IPR001471">
    <property type="entry name" value="AP2/ERF_dom"/>
</dbReference>
<dbReference type="GO" id="GO:0003700">
    <property type="term" value="F:DNA-binding transcription factor activity"/>
    <property type="evidence" value="ECO:0007669"/>
    <property type="project" value="InterPro"/>
</dbReference>
<dbReference type="Pfam" id="PF00847">
    <property type="entry name" value="AP2"/>
    <property type="match status" value="2"/>
</dbReference>
<evidence type="ECO:0000256" key="5">
    <source>
        <dbReference type="ARBA" id="ARBA00023163"/>
    </source>
</evidence>
<keyword evidence="5" id="KW-0804">Transcription</keyword>
<gene>
    <name evidence="10" type="primary">WRI1</name>
    <name evidence="10" type="ORF">KSP39_PZI018664</name>
</gene>
<protein>
    <submittedName>
        <fullName evidence="10">Ethylene-responsive transcription factor WRI1</fullName>
    </submittedName>
</protein>
<keyword evidence="2" id="KW-0677">Repeat</keyword>
<reference evidence="10 11" key="1">
    <citation type="journal article" date="2022" name="Nat. Plants">
        <title>Genomes of leafy and leafless Platanthera orchids illuminate the evolution of mycoheterotrophy.</title>
        <authorList>
            <person name="Li M.H."/>
            <person name="Liu K.W."/>
            <person name="Li Z."/>
            <person name="Lu H.C."/>
            <person name="Ye Q.L."/>
            <person name="Zhang D."/>
            <person name="Wang J.Y."/>
            <person name="Li Y.F."/>
            <person name="Zhong Z.M."/>
            <person name="Liu X."/>
            <person name="Yu X."/>
            <person name="Liu D.K."/>
            <person name="Tu X.D."/>
            <person name="Liu B."/>
            <person name="Hao Y."/>
            <person name="Liao X.Y."/>
            <person name="Jiang Y.T."/>
            <person name="Sun W.H."/>
            <person name="Chen J."/>
            <person name="Chen Y.Q."/>
            <person name="Ai Y."/>
            <person name="Zhai J.W."/>
            <person name="Wu S.S."/>
            <person name="Zhou Z."/>
            <person name="Hsiao Y.Y."/>
            <person name="Wu W.L."/>
            <person name="Chen Y.Y."/>
            <person name="Lin Y.F."/>
            <person name="Hsu J.L."/>
            <person name="Li C.Y."/>
            <person name="Wang Z.W."/>
            <person name="Zhao X."/>
            <person name="Zhong W.Y."/>
            <person name="Ma X.K."/>
            <person name="Ma L."/>
            <person name="Huang J."/>
            <person name="Chen G.Z."/>
            <person name="Huang M.Z."/>
            <person name="Huang L."/>
            <person name="Peng D.H."/>
            <person name="Luo Y.B."/>
            <person name="Zou S.Q."/>
            <person name="Chen S.P."/>
            <person name="Lan S."/>
            <person name="Tsai W.C."/>
            <person name="Van de Peer Y."/>
            <person name="Liu Z.J."/>
        </authorList>
    </citation>
    <scope>NUCLEOTIDE SEQUENCE [LARGE SCALE GENOMIC DNA]</scope>
    <source>
        <strain evidence="10">Lor287</strain>
    </source>
</reference>
<dbReference type="SMART" id="SM00380">
    <property type="entry name" value="AP2"/>
    <property type="match status" value="2"/>
</dbReference>
<dbReference type="PRINTS" id="PR00367">
    <property type="entry name" value="ETHRSPELEMNT"/>
</dbReference>
<evidence type="ECO:0000256" key="6">
    <source>
        <dbReference type="ARBA" id="ARBA00023242"/>
    </source>
</evidence>
<evidence type="ECO:0000256" key="4">
    <source>
        <dbReference type="ARBA" id="ARBA00023125"/>
    </source>
</evidence>
<sequence>METPSPPSPPIPCKPRPNKRRKNDATSPKNNAMKRSSIYRGVTRHRWTGRYEAHLWDKTSWNHMQNKKGRQVYLGAYDDEEAAAHTYDLAALKYWGPETVLNFPASTYLKEFEEMQSMSKEEYLATLRRRSSGFSRGVSKYRGVARHHHNGRWEARIGRVHGNKYLYLGTFSTQEEAAQAYDIAALEYRGPNAVTNFDINCYVGLQSQSISIPEIDPAVMPSPSALGMTRDRQFIHSSEDLSASNGRCDNIDVMDEFADFLWPGMDQKFDSLDEVCMETNANLYDFFDCDGFEADIDHLFEAIESDNRRGIGVDIDRSDASNNDGGGGGGGGLVEERAASTVVASSYPPRVSICS</sequence>
<feature type="compositionally biased region" description="Polar residues" evidence="8">
    <location>
        <begin position="25"/>
        <end position="34"/>
    </location>
</feature>
<keyword evidence="6" id="KW-0539">Nucleus</keyword>
<dbReference type="Proteomes" id="UP001418222">
    <property type="component" value="Unassembled WGS sequence"/>
</dbReference>
<dbReference type="CDD" id="cd00018">
    <property type="entry name" value="AP2"/>
    <property type="match status" value="2"/>
</dbReference>
<dbReference type="GO" id="GO:0003677">
    <property type="term" value="F:DNA binding"/>
    <property type="evidence" value="ECO:0007669"/>
    <property type="project" value="UniProtKB-KW"/>
</dbReference>
<dbReference type="EMBL" id="JBBWWQ010000016">
    <property type="protein sequence ID" value="KAK8926235.1"/>
    <property type="molecule type" value="Genomic_DNA"/>
</dbReference>
<keyword evidence="3" id="KW-0805">Transcription regulation</keyword>
<comment type="subcellular location">
    <subcellularLocation>
        <location evidence="1">Nucleus</location>
    </subcellularLocation>
</comment>
<evidence type="ECO:0000256" key="8">
    <source>
        <dbReference type="SAM" id="MobiDB-lite"/>
    </source>
</evidence>
<feature type="region of interest" description="Disordered" evidence="8">
    <location>
        <begin position="314"/>
        <end position="334"/>
    </location>
</feature>
<dbReference type="SUPFAM" id="SSF54171">
    <property type="entry name" value="DNA-binding domain"/>
    <property type="match status" value="2"/>
</dbReference>
<dbReference type="PROSITE" id="PS51032">
    <property type="entry name" value="AP2_ERF"/>
    <property type="match status" value="2"/>
</dbReference>
<feature type="region of interest" description="Disordered" evidence="8">
    <location>
        <begin position="1"/>
        <end position="35"/>
    </location>
</feature>
<comment type="similarity">
    <text evidence="7">Belongs to the AP2/ERF transcription factor family. AP2 subfamily.</text>
</comment>
<organism evidence="10 11">
    <name type="scientific">Platanthera zijinensis</name>
    <dbReference type="NCBI Taxonomy" id="2320716"/>
    <lineage>
        <taxon>Eukaryota</taxon>
        <taxon>Viridiplantae</taxon>
        <taxon>Streptophyta</taxon>
        <taxon>Embryophyta</taxon>
        <taxon>Tracheophyta</taxon>
        <taxon>Spermatophyta</taxon>
        <taxon>Magnoliopsida</taxon>
        <taxon>Liliopsida</taxon>
        <taxon>Asparagales</taxon>
        <taxon>Orchidaceae</taxon>
        <taxon>Orchidoideae</taxon>
        <taxon>Orchideae</taxon>
        <taxon>Orchidinae</taxon>
        <taxon>Platanthera</taxon>
    </lineage>
</organism>
<dbReference type="FunFam" id="3.30.730.10:FF:000002">
    <property type="entry name" value="AP2-like ethylene-responsive transcription factor"/>
    <property type="match status" value="1"/>
</dbReference>
<feature type="compositionally biased region" description="Pro residues" evidence="8">
    <location>
        <begin position="1"/>
        <end position="15"/>
    </location>
</feature>
<evidence type="ECO:0000256" key="1">
    <source>
        <dbReference type="ARBA" id="ARBA00004123"/>
    </source>
</evidence>
<evidence type="ECO:0000259" key="9">
    <source>
        <dbReference type="PROSITE" id="PS51032"/>
    </source>
</evidence>
<dbReference type="PANTHER" id="PTHR32467:SF97">
    <property type="entry name" value="ETHYLENE-RESPONSIVE TRANSCRIPTION FACTOR WRI1"/>
    <property type="match status" value="1"/>
</dbReference>
<name>A0AAP0FYY8_9ASPA</name>
<proteinExistence type="inferred from homology"/>
<comment type="caution">
    <text evidence="10">The sequence shown here is derived from an EMBL/GenBank/DDBJ whole genome shotgun (WGS) entry which is preliminary data.</text>
</comment>
<dbReference type="InterPro" id="IPR016177">
    <property type="entry name" value="DNA-bd_dom_sf"/>
</dbReference>
<dbReference type="InterPro" id="IPR036955">
    <property type="entry name" value="AP2/ERF_dom_sf"/>
</dbReference>
<accession>A0AAP0FYY8</accession>
<feature type="domain" description="AP2/ERF" evidence="9">
    <location>
        <begin position="38"/>
        <end position="104"/>
    </location>
</feature>
<dbReference type="GO" id="GO:0005634">
    <property type="term" value="C:nucleus"/>
    <property type="evidence" value="ECO:0007669"/>
    <property type="project" value="UniProtKB-SubCell"/>
</dbReference>
<dbReference type="PANTHER" id="PTHR32467">
    <property type="entry name" value="AP2-LIKE ETHYLENE-RESPONSIVE TRANSCRIPTION FACTOR"/>
    <property type="match status" value="1"/>
</dbReference>
<evidence type="ECO:0000313" key="10">
    <source>
        <dbReference type="EMBL" id="KAK8926235.1"/>
    </source>
</evidence>
<evidence type="ECO:0000313" key="11">
    <source>
        <dbReference type="Proteomes" id="UP001418222"/>
    </source>
</evidence>
<evidence type="ECO:0000256" key="3">
    <source>
        <dbReference type="ARBA" id="ARBA00023015"/>
    </source>
</evidence>
<feature type="compositionally biased region" description="Gly residues" evidence="8">
    <location>
        <begin position="324"/>
        <end position="333"/>
    </location>
</feature>
<keyword evidence="11" id="KW-1185">Reference proteome</keyword>
<evidence type="ECO:0000256" key="7">
    <source>
        <dbReference type="ARBA" id="ARBA00037973"/>
    </source>
</evidence>
<dbReference type="AlphaFoldDB" id="A0AAP0FYY8"/>
<dbReference type="FunFam" id="3.30.730.10:FF:000004">
    <property type="entry name" value="AP2-like ethylene-responsive transcription factor"/>
    <property type="match status" value="1"/>
</dbReference>
<dbReference type="GO" id="GO:0009909">
    <property type="term" value="P:regulation of flower development"/>
    <property type="evidence" value="ECO:0007669"/>
    <property type="project" value="UniProtKB-ARBA"/>
</dbReference>